<comment type="caution">
    <text evidence="2">The sequence shown here is derived from an EMBL/GenBank/DDBJ whole genome shotgun (WGS) entry which is preliminary data.</text>
</comment>
<evidence type="ECO:0008006" key="4">
    <source>
        <dbReference type="Google" id="ProtNLM"/>
    </source>
</evidence>
<dbReference type="AlphaFoldDB" id="A0A8J2WI76"/>
<keyword evidence="3" id="KW-1185">Reference proteome</keyword>
<evidence type="ECO:0000256" key="1">
    <source>
        <dbReference type="SAM" id="MobiDB-lite"/>
    </source>
</evidence>
<evidence type="ECO:0000313" key="2">
    <source>
        <dbReference type="EMBL" id="CAH0369540.1"/>
    </source>
</evidence>
<dbReference type="EMBL" id="CAKKNE010000002">
    <property type="protein sequence ID" value="CAH0369540.1"/>
    <property type="molecule type" value="Genomic_DNA"/>
</dbReference>
<reference evidence="2" key="1">
    <citation type="submission" date="2021-11" db="EMBL/GenBank/DDBJ databases">
        <authorList>
            <consortium name="Genoscope - CEA"/>
            <person name="William W."/>
        </authorList>
    </citation>
    <scope>NUCLEOTIDE SEQUENCE</scope>
</reference>
<feature type="region of interest" description="Disordered" evidence="1">
    <location>
        <begin position="310"/>
        <end position="339"/>
    </location>
</feature>
<feature type="compositionally biased region" description="Basic and acidic residues" evidence="1">
    <location>
        <begin position="253"/>
        <end position="271"/>
    </location>
</feature>
<protein>
    <recommendedName>
        <fullName evidence="4">SET domain-containing protein</fullName>
    </recommendedName>
</protein>
<accession>A0A8J2WI76</accession>
<sequence>MAAIKEPGQLDDDGKVDGYPVEGLCLAVLDDGRARPAWLCRKEDTRQSSRLRVLIYGDPAGKARLLTSSERVDALPSTDEALAARLQGDWKNASAQERDELLRGCDEMEARRAAPPQFLDMVTRLRAGAKGDAKSLAPSSSAGREFYPNLFPPRVGDAVRVLWDQNQWYEAAAVEEPALDGAVQPASAYSSPPASACWAAFGWAPPPRGAAPPRLHVRYAIDGTRDALVWPDPDHEAFLLAPPRTQGANPLEAPRRRAQTRDRCPPPARDWRPLLTTVRAGSGATFEKEPSRVVESVAPLDAYTAQLAERQPSIPRPATPSATVPRATSASLARGTTIAPQETRAWREVLKGRRDAVQAADACRAAAVVQDEGTKAAMERLQKVDDALKGVVAPLAALLDDFSEDNGSDPNRTTPRESDWPWAWDTRTSDAPIGALHALADALGPLCRAASTRSDACSLETSFRREARRATLAVECVGQQHTVGIIPEESQDQKQACSSMKRASDLIRVCWDAKSAEETLGPTNDALARGSNCWAFLPSTRVPEPHASWLRRARDAAREVVEDRDDSRKRKRRDDSPEKGPRPYRPPGAAARAALAGDQGVMLLRTVPAPIQKCFAEGLGKGALARAAQVVNLTGEENDRAHPLLRGEKGVVATRGIEAGCALPYAGVIATDYEIAVLLRRAPRAAARWLMYRYEFAQTGLSVLPYLGVQNVSPAPFINCARGPDAREALVAKSAREARNQPRTPKAKKVRGPVKGTPGGRKWRAWGSRHVGLRVRRTVFAEDSSALGTADGTVVSWVDEAESDFRDASGAPAPLWRVVYDEGGLLGGDSEDLEQHELLASARAPALIEGSSARGATQGDDEKTQLKANCHFREVTADDAKPSTNKPPSVLGVFIVATKPIQAGEPLLVSYGREFWSGWAQRKARLGDLENAADQLVEAAARCAKHYSVDARALSTEHIKDERDPDPLHPPASGELWRYVIGVPFESCRTSRGSMRWRGVIVGLATDAPAAHPRSGGAPTSVSVGQRVEGYWRGRSPAWPATVAKAASRGRTTCLAYDDGGREDGVALDLIRERRSPEAWRDAVKPGHVPVGAWVRRCGGGGISKSKPDATREEGVVIACHESGAFDVRLDDGALLEKRTTEQWEPLLVLRYEEGHDQRVVSMDQLRFLRPRFLDASTLKAPPEHAAFVSETDLKKVLLDAGLRDPRSGGRR</sequence>
<evidence type="ECO:0000313" key="3">
    <source>
        <dbReference type="Proteomes" id="UP000789595"/>
    </source>
</evidence>
<feature type="region of interest" description="Disordered" evidence="1">
    <location>
        <begin position="402"/>
        <end position="421"/>
    </location>
</feature>
<organism evidence="2 3">
    <name type="scientific">Pelagomonas calceolata</name>
    <dbReference type="NCBI Taxonomy" id="35677"/>
    <lineage>
        <taxon>Eukaryota</taxon>
        <taxon>Sar</taxon>
        <taxon>Stramenopiles</taxon>
        <taxon>Ochrophyta</taxon>
        <taxon>Pelagophyceae</taxon>
        <taxon>Pelagomonadales</taxon>
        <taxon>Pelagomonadaceae</taxon>
        <taxon>Pelagomonas</taxon>
    </lineage>
</organism>
<feature type="compositionally biased region" description="Polar residues" evidence="1">
    <location>
        <begin position="320"/>
        <end position="331"/>
    </location>
</feature>
<proteinExistence type="predicted"/>
<dbReference type="Proteomes" id="UP000789595">
    <property type="component" value="Unassembled WGS sequence"/>
</dbReference>
<gene>
    <name evidence="2" type="ORF">PECAL_2P26660</name>
</gene>
<name>A0A8J2WI76_9STRA</name>
<dbReference type="Gene3D" id="2.30.30.140">
    <property type="match status" value="1"/>
</dbReference>
<feature type="region of interest" description="Disordered" evidence="1">
    <location>
        <begin position="244"/>
        <end position="271"/>
    </location>
</feature>
<dbReference type="CDD" id="cd08161">
    <property type="entry name" value="SET"/>
    <property type="match status" value="1"/>
</dbReference>
<feature type="compositionally biased region" description="Basic and acidic residues" evidence="1">
    <location>
        <begin position="552"/>
        <end position="581"/>
    </location>
</feature>
<feature type="region of interest" description="Disordered" evidence="1">
    <location>
        <begin position="552"/>
        <end position="590"/>
    </location>
</feature>
<dbReference type="OrthoDB" id="206166at2759"/>
<feature type="region of interest" description="Disordered" evidence="1">
    <location>
        <begin position="735"/>
        <end position="761"/>
    </location>
</feature>